<sequence length="153" mass="17227">ILFNDFLLLTTPDEHLSKPNSFKISKTTDMNLTLYKQPMLLANLKVLPSNDETTLNIKHGMDTVSFKCVSSNARRLWTSQLEQAIDLYAITASEQEQARVSCLLGERNSGTHVDGIFRRFLYGKMTIRFSTIGCVPLCQDFAPQHVASEAVRT</sequence>
<dbReference type="SUPFAM" id="SSF50729">
    <property type="entry name" value="PH domain-like"/>
    <property type="match status" value="1"/>
</dbReference>
<feature type="non-terminal residue" evidence="2">
    <location>
        <position position="153"/>
    </location>
</feature>
<accession>A0AAN8G4P2</accession>
<name>A0AAN8G4P2_TRICO</name>
<proteinExistence type="predicted"/>
<dbReference type="AlphaFoldDB" id="A0AAN8G4P2"/>
<dbReference type="Gene3D" id="2.30.29.30">
    <property type="entry name" value="Pleckstrin-homology domain (PH domain)/Phosphotyrosine-binding domain (PTB)"/>
    <property type="match status" value="1"/>
</dbReference>
<dbReference type="Proteomes" id="UP001331761">
    <property type="component" value="Unassembled WGS sequence"/>
</dbReference>
<dbReference type="EMBL" id="WIXE01011536">
    <property type="protein sequence ID" value="KAK5976688.1"/>
    <property type="molecule type" value="Genomic_DNA"/>
</dbReference>
<feature type="non-terminal residue" evidence="2">
    <location>
        <position position="1"/>
    </location>
</feature>
<dbReference type="InterPro" id="IPR001849">
    <property type="entry name" value="PH_domain"/>
</dbReference>
<keyword evidence="3" id="KW-1185">Reference proteome</keyword>
<evidence type="ECO:0000313" key="3">
    <source>
        <dbReference type="Proteomes" id="UP001331761"/>
    </source>
</evidence>
<dbReference type="InterPro" id="IPR011993">
    <property type="entry name" value="PH-like_dom_sf"/>
</dbReference>
<evidence type="ECO:0000313" key="2">
    <source>
        <dbReference type="EMBL" id="KAK5976688.1"/>
    </source>
</evidence>
<evidence type="ECO:0000259" key="1">
    <source>
        <dbReference type="Pfam" id="PF16652"/>
    </source>
</evidence>
<gene>
    <name evidence="2" type="ORF">GCK32_020360</name>
</gene>
<feature type="domain" description="PH" evidence="1">
    <location>
        <begin position="2"/>
        <end position="97"/>
    </location>
</feature>
<reference evidence="2 3" key="1">
    <citation type="submission" date="2019-10" db="EMBL/GenBank/DDBJ databases">
        <title>Assembly and Annotation for the nematode Trichostrongylus colubriformis.</title>
        <authorList>
            <person name="Martin J."/>
        </authorList>
    </citation>
    <scope>NUCLEOTIDE SEQUENCE [LARGE SCALE GENOMIC DNA]</scope>
    <source>
        <strain evidence="2">G859</strain>
        <tissue evidence="2">Whole worm</tissue>
    </source>
</reference>
<protein>
    <recommendedName>
        <fullName evidence="1">PH domain-containing protein</fullName>
    </recommendedName>
</protein>
<dbReference type="Pfam" id="PF16652">
    <property type="entry name" value="PH_13"/>
    <property type="match status" value="1"/>
</dbReference>
<organism evidence="2 3">
    <name type="scientific">Trichostrongylus colubriformis</name>
    <name type="common">Black scour worm</name>
    <dbReference type="NCBI Taxonomy" id="6319"/>
    <lineage>
        <taxon>Eukaryota</taxon>
        <taxon>Metazoa</taxon>
        <taxon>Ecdysozoa</taxon>
        <taxon>Nematoda</taxon>
        <taxon>Chromadorea</taxon>
        <taxon>Rhabditida</taxon>
        <taxon>Rhabditina</taxon>
        <taxon>Rhabditomorpha</taxon>
        <taxon>Strongyloidea</taxon>
        <taxon>Trichostrongylidae</taxon>
        <taxon>Trichostrongylus</taxon>
    </lineage>
</organism>
<comment type="caution">
    <text evidence="2">The sequence shown here is derived from an EMBL/GenBank/DDBJ whole genome shotgun (WGS) entry which is preliminary data.</text>
</comment>